<dbReference type="PROSITE" id="PS01302">
    <property type="entry name" value="UPF0758"/>
    <property type="match status" value="1"/>
</dbReference>
<gene>
    <name evidence="8" type="ORF">CARN7_0055</name>
</gene>
<evidence type="ECO:0000256" key="2">
    <source>
        <dbReference type="ARBA" id="ARBA00022723"/>
    </source>
</evidence>
<keyword evidence="2" id="KW-0479">Metal-binding</keyword>
<dbReference type="GO" id="GO:0008237">
    <property type="term" value="F:metallopeptidase activity"/>
    <property type="evidence" value="ECO:0007669"/>
    <property type="project" value="UniProtKB-KW"/>
</dbReference>
<protein>
    <recommendedName>
        <fullName evidence="7">MPN domain-containing protein</fullName>
    </recommendedName>
</protein>
<dbReference type="PROSITE" id="PS50249">
    <property type="entry name" value="MPN"/>
    <property type="match status" value="1"/>
</dbReference>
<dbReference type="InterPro" id="IPR037518">
    <property type="entry name" value="MPN"/>
</dbReference>
<comment type="caution">
    <text evidence="8">The sequence shown here is derived from an EMBL/GenBank/DDBJ whole genome shotgun (WGS) entry which is preliminary data.</text>
</comment>
<evidence type="ECO:0000256" key="1">
    <source>
        <dbReference type="ARBA" id="ARBA00022670"/>
    </source>
</evidence>
<dbReference type="GO" id="GO:0006508">
    <property type="term" value="P:proteolysis"/>
    <property type="evidence" value="ECO:0007669"/>
    <property type="project" value="UniProtKB-KW"/>
</dbReference>
<evidence type="ECO:0000313" key="8">
    <source>
        <dbReference type="EMBL" id="CBI09330.1"/>
    </source>
</evidence>
<dbReference type="SUPFAM" id="SSF102712">
    <property type="entry name" value="JAB1/MPN domain"/>
    <property type="match status" value="1"/>
</dbReference>
<dbReference type="InterPro" id="IPR020891">
    <property type="entry name" value="UPF0758_CS"/>
</dbReference>
<proteinExistence type="predicted"/>
<evidence type="ECO:0000256" key="4">
    <source>
        <dbReference type="ARBA" id="ARBA00022833"/>
    </source>
</evidence>
<dbReference type="EMBL" id="CABR01000025">
    <property type="protein sequence ID" value="CBI09330.1"/>
    <property type="molecule type" value="Genomic_DNA"/>
</dbReference>
<dbReference type="AlphaFoldDB" id="E6QQ09"/>
<evidence type="ECO:0000256" key="6">
    <source>
        <dbReference type="SAM" id="MobiDB-lite"/>
    </source>
</evidence>
<dbReference type="CDD" id="cd08071">
    <property type="entry name" value="MPN_DUF2466"/>
    <property type="match status" value="1"/>
</dbReference>
<dbReference type="PANTHER" id="PTHR30471:SF3">
    <property type="entry name" value="UPF0758 PROTEIN YEES-RELATED"/>
    <property type="match status" value="1"/>
</dbReference>
<dbReference type="InterPro" id="IPR025657">
    <property type="entry name" value="RadC_JAB"/>
</dbReference>
<dbReference type="Pfam" id="PF04002">
    <property type="entry name" value="RadC"/>
    <property type="match status" value="1"/>
</dbReference>
<dbReference type="InterPro" id="IPR001405">
    <property type="entry name" value="UPF0758"/>
</dbReference>
<keyword evidence="4" id="KW-0862">Zinc</keyword>
<evidence type="ECO:0000256" key="3">
    <source>
        <dbReference type="ARBA" id="ARBA00022801"/>
    </source>
</evidence>
<sequence length="231" mass="26154">MAVLRLCLARRPHQFLPSGFPFLPCFRGLRCRDTAPKRTQQPDKRRRKTMVATNTTSQKKRIKTDTHQTACVKNEAAPAYTVKRQNSEEQIIAQALEILFRRMRKAEAYFNSPSAVRDYLCLKMAALEHEVFCVIFLDTQHGVITTEEMFRGTLSQASVYPREVVKRALYHNAAAVIFAHNHPSGVCEPSRADEMLTDALKKSLALVDVKALDHFIVAGTECMSFAERGLI</sequence>
<dbReference type="GO" id="GO:0046872">
    <property type="term" value="F:metal ion binding"/>
    <property type="evidence" value="ECO:0007669"/>
    <property type="project" value="UniProtKB-KW"/>
</dbReference>
<name>E6QQ09_9ZZZZ</name>
<feature type="region of interest" description="Disordered" evidence="6">
    <location>
        <begin position="35"/>
        <end position="67"/>
    </location>
</feature>
<keyword evidence="5" id="KW-0482">Metalloprotease</keyword>
<keyword evidence="1" id="KW-0645">Protease</keyword>
<reference evidence="8" key="1">
    <citation type="submission" date="2009-10" db="EMBL/GenBank/DDBJ databases">
        <title>Diversity of trophic interactions inside an arsenic-rich microbial ecosystem.</title>
        <authorList>
            <person name="Bertin P.N."/>
            <person name="Heinrich-Salmeron A."/>
            <person name="Pelletier E."/>
            <person name="Goulhen-Chollet F."/>
            <person name="Arsene-Ploetze F."/>
            <person name="Gallien S."/>
            <person name="Calteau A."/>
            <person name="Vallenet D."/>
            <person name="Casiot C."/>
            <person name="Chane-Woon-Ming B."/>
            <person name="Giloteaux L."/>
            <person name="Barakat M."/>
            <person name="Bonnefoy V."/>
            <person name="Bruneel O."/>
            <person name="Chandler M."/>
            <person name="Cleiss J."/>
            <person name="Duran R."/>
            <person name="Elbaz-Poulichet F."/>
            <person name="Fonknechten N."/>
            <person name="Lauga B."/>
            <person name="Mornico D."/>
            <person name="Ortet P."/>
            <person name="Schaeffer C."/>
            <person name="Siguier P."/>
            <person name="Alexander Thil Smith A."/>
            <person name="Van Dorsselaer A."/>
            <person name="Weissenbach J."/>
            <person name="Medigue C."/>
            <person name="Le Paslier D."/>
        </authorList>
    </citation>
    <scope>NUCLEOTIDE SEQUENCE</scope>
</reference>
<dbReference type="Gene3D" id="3.40.140.10">
    <property type="entry name" value="Cytidine Deaminase, domain 2"/>
    <property type="match status" value="1"/>
</dbReference>
<feature type="domain" description="MPN" evidence="7">
    <location>
        <begin position="109"/>
        <end position="231"/>
    </location>
</feature>
<organism evidence="8">
    <name type="scientific">mine drainage metagenome</name>
    <dbReference type="NCBI Taxonomy" id="410659"/>
    <lineage>
        <taxon>unclassified sequences</taxon>
        <taxon>metagenomes</taxon>
        <taxon>ecological metagenomes</taxon>
    </lineage>
</organism>
<evidence type="ECO:0000256" key="5">
    <source>
        <dbReference type="ARBA" id="ARBA00023049"/>
    </source>
</evidence>
<keyword evidence="3" id="KW-0378">Hydrolase</keyword>
<dbReference type="NCBIfam" id="TIGR00608">
    <property type="entry name" value="radc"/>
    <property type="match status" value="1"/>
</dbReference>
<evidence type="ECO:0000259" key="7">
    <source>
        <dbReference type="PROSITE" id="PS50249"/>
    </source>
</evidence>
<accession>E6QQ09</accession>
<dbReference type="PANTHER" id="PTHR30471">
    <property type="entry name" value="DNA REPAIR PROTEIN RADC"/>
    <property type="match status" value="1"/>
</dbReference>